<dbReference type="GO" id="GO:0006270">
    <property type="term" value="P:DNA replication initiation"/>
    <property type="evidence" value="ECO:0007669"/>
    <property type="project" value="InterPro"/>
</dbReference>
<keyword evidence="4" id="KW-1185">Reference proteome</keyword>
<gene>
    <name evidence="3" type="ORF">HH216_25430</name>
</gene>
<dbReference type="Pfam" id="PF01051">
    <property type="entry name" value="Rep3_N"/>
    <property type="match status" value="1"/>
</dbReference>
<evidence type="ECO:0000256" key="1">
    <source>
        <dbReference type="ARBA" id="ARBA00038283"/>
    </source>
</evidence>
<dbReference type="KEGG" id="srho:HH216_25430"/>
<accession>A0A7L5DWJ1</accession>
<dbReference type="SUPFAM" id="SSF46785">
    <property type="entry name" value="Winged helix' DNA-binding domain"/>
    <property type="match status" value="2"/>
</dbReference>
<dbReference type="RefSeq" id="WP_169553720.1">
    <property type="nucleotide sequence ID" value="NZ_CP051679.1"/>
</dbReference>
<dbReference type="AlphaFoldDB" id="A0A7L5DWJ1"/>
<geneLocation type="plasmid" evidence="3 4">
    <name>unnamed2</name>
</geneLocation>
<dbReference type="Proteomes" id="UP000501128">
    <property type="component" value="Plasmid unnamed2"/>
</dbReference>
<name>A0A7L5DWJ1_9BACT</name>
<feature type="domain" description="Initiator Rep protein WH1" evidence="2">
    <location>
        <begin position="6"/>
        <end position="143"/>
    </location>
</feature>
<dbReference type="EMBL" id="CP051679">
    <property type="protein sequence ID" value="QJD81703.1"/>
    <property type="molecule type" value="Genomic_DNA"/>
</dbReference>
<evidence type="ECO:0000259" key="2">
    <source>
        <dbReference type="Pfam" id="PF01051"/>
    </source>
</evidence>
<dbReference type="InterPro" id="IPR036388">
    <property type="entry name" value="WH-like_DNA-bd_sf"/>
</dbReference>
<comment type="similarity">
    <text evidence="1">Belongs to the initiator RepB protein family.</text>
</comment>
<keyword evidence="3" id="KW-0614">Plasmid</keyword>
<dbReference type="Pfam" id="PF21205">
    <property type="entry name" value="Rep3_C"/>
    <property type="match status" value="1"/>
</dbReference>
<reference evidence="3 4" key="1">
    <citation type="submission" date="2020-04" db="EMBL/GenBank/DDBJ databases">
        <title>Genome sequencing of novel species.</title>
        <authorList>
            <person name="Heo J."/>
            <person name="Kim S.-J."/>
            <person name="Kim J.-S."/>
            <person name="Hong S.-B."/>
            <person name="Kwon S.-W."/>
        </authorList>
    </citation>
    <scope>NUCLEOTIDE SEQUENCE [LARGE SCALE GENOMIC DNA]</scope>
    <source>
        <strain evidence="3 4">CJU-R4</strain>
        <plasmid evidence="3 4">unnamed2</plasmid>
    </source>
</reference>
<dbReference type="InterPro" id="IPR036390">
    <property type="entry name" value="WH_DNA-bd_sf"/>
</dbReference>
<evidence type="ECO:0000313" key="4">
    <source>
        <dbReference type="Proteomes" id="UP000501128"/>
    </source>
</evidence>
<dbReference type="Gene3D" id="1.10.10.10">
    <property type="entry name" value="Winged helix-like DNA-binding domain superfamily/Winged helix DNA-binding domain"/>
    <property type="match status" value="2"/>
</dbReference>
<proteinExistence type="inferred from homology"/>
<protein>
    <submittedName>
        <fullName evidence="3">Replication initiation protein</fullName>
    </submittedName>
</protein>
<evidence type="ECO:0000313" key="3">
    <source>
        <dbReference type="EMBL" id="QJD81703.1"/>
    </source>
</evidence>
<sequence>MKQIEVRHHNAITTARYEYSELQLDIFFYLLSQLRKESPDKVYEIIVKDLSNLTGKEYHYAYLREATEQMGSRMFEVETDQSLKQMWMFDRVEYMKGTGRIQIEFTNSIRPYLFELKDNFTSFQLYSALRLSSKYAKRIYAICSQWKDIGETKKTTIQELKKMLYVVDSKGNEKFKQIGEFKRFVLDESVRQINERTDLHISYTLEKQGRSFKSVAFQVKSQPLAVSPQIAATDLSNNNAPTGINDQQAHNARLFIEKINIKDARIVAQIMNSGDLVKQVNKFAYELQSGKIKADKNPAGLLLTILGLKTKKEV</sequence>
<organism evidence="3 4">
    <name type="scientific">Spirosoma rhododendri</name>
    <dbReference type="NCBI Taxonomy" id="2728024"/>
    <lineage>
        <taxon>Bacteria</taxon>
        <taxon>Pseudomonadati</taxon>
        <taxon>Bacteroidota</taxon>
        <taxon>Cytophagia</taxon>
        <taxon>Cytophagales</taxon>
        <taxon>Cytophagaceae</taxon>
        <taxon>Spirosoma</taxon>
    </lineage>
</organism>
<dbReference type="GO" id="GO:0003887">
    <property type="term" value="F:DNA-directed DNA polymerase activity"/>
    <property type="evidence" value="ECO:0007669"/>
    <property type="project" value="InterPro"/>
</dbReference>
<dbReference type="InterPro" id="IPR000525">
    <property type="entry name" value="Initiator_Rep_WH1"/>
</dbReference>